<keyword evidence="7 12" id="KW-0067">ATP-binding</keyword>
<dbReference type="GO" id="GO:0004828">
    <property type="term" value="F:serine-tRNA ligase activity"/>
    <property type="evidence" value="ECO:0007669"/>
    <property type="project" value="UniProtKB-UniRule"/>
</dbReference>
<dbReference type="HAMAP" id="MF_00176">
    <property type="entry name" value="Ser_tRNA_synth_type1"/>
    <property type="match status" value="1"/>
</dbReference>
<feature type="binding site" evidence="12">
    <location>
        <position position="380"/>
    </location>
    <ligand>
        <name>L-serine</name>
        <dbReference type="ChEBI" id="CHEBI:33384"/>
    </ligand>
</feature>
<dbReference type="InterPro" id="IPR002317">
    <property type="entry name" value="Ser-tRNA-ligase_type_1"/>
</dbReference>
<dbReference type="Pfam" id="PF02403">
    <property type="entry name" value="Seryl_tRNA_N"/>
    <property type="match status" value="1"/>
</dbReference>
<evidence type="ECO:0000256" key="8">
    <source>
        <dbReference type="ARBA" id="ARBA00022917"/>
    </source>
</evidence>
<dbReference type="EC" id="6.1.1.11" evidence="12"/>
<evidence type="ECO:0000256" key="5">
    <source>
        <dbReference type="ARBA" id="ARBA00022598"/>
    </source>
</evidence>
<evidence type="ECO:0000256" key="4">
    <source>
        <dbReference type="ARBA" id="ARBA00022490"/>
    </source>
</evidence>
<dbReference type="GO" id="GO:0006434">
    <property type="term" value="P:seryl-tRNA aminoacylation"/>
    <property type="evidence" value="ECO:0007669"/>
    <property type="project" value="UniProtKB-UniRule"/>
</dbReference>
<feature type="binding site" evidence="12 13">
    <location>
        <position position="280"/>
    </location>
    <ligand>
        <name>L-serine</name>
        <dbReference type="ChEBI" id="CHEBI:33384"/>
    </ligand>
</feature>
<comment type="pathway">
    <text evidence="2 12">Aminoacyl-tRNA biosynthesis; selenocysteinyl-tRNA(Sec) biosynthesis; L-seryl-tRNA(Sec) from L-serine and tRNA(Sec): step 1/1.</text>
</comment>
<evidence type="ECO:0000256" key="10">
    <source>
        <dbReference type="ARBA" id="ARBA00047929"/>
    </source>
</evidence>
<organism evidence="16 17">
    <name type="scientific">Aerophobetes bacterium</name>
    <dbReference type="NCBI Taxonomy" id="2030807"/>
    <lineage>
        <taxon>Bacteria</taxon>
        <taxon>Candidatus Aerophobota</taxon>
    </lineage>
</organism>
<evidence type="ECO:0000256" key="12">
    <source>
        <dbReference type="HAMAP-Rule" id="MF_00176"/>
    </source>
</evidence>
<evidence type="ECO:0000256" key="13">
    <source>
        <dbReference type="PIRSR" id="PIRSR001529-1"/>
    </source>
</evidence>
<dbReference type="GO" id="GO:0005524">
    <property type="term" value="F:ATP binding"/>
    <property type="evidence" value="ECO:0007669"/>
    <property type="project" value="UniProtKB-UniRule"/>
</dbReference>
<comment type="caution">
    <text evidence="12">Lacks conserved residue(s) required for the propagation of feature annotation.</text>
</comment>
<keyword evidence="4 12" id="KW-0963">Cytoplasm</keyword>
<dbReference type="PRINTS" id="PR00981">
    <property type="entry name" value="TRNASYNTHSER"/>
</dbReference>
<comment type="domain">
    <text evidence="12">Consists of two distinct domains, a catalytic core and a N-terminal extension that is involved in tRNA binding.</text>
</comment>
<gene>
    <name evidence="12 16" type="primary">serS</name>
    <name evidence="16" type="ORF">E3J68_03815</name>
</gene>
<evidence type="ECO:0000259" key="15">
    <source>
        <dbReference type="PROSITE" id="PS50862"/>
    </source>
</evidence>
<evidence type="ECO:0000256" key="3">
    <source>
        <dbReference type="ARBA" id="ARBA00010728"/>
    </source>
</evidence>
<evidence type="ECO:0000256" key="7">
    <source>
        <dbReference type="ARBA" id="ARBA00022840"/>
    </source>
</evidence>
<accession>A0A523TBR1</accession>
<comment type="catalytic activity">
    <reaction evidence="11 12">
        <text>tRNA(Ser) + L-serine + ATP = L-seryl-tRNA(Ser) + AMP + diphosphate + H(+)</text>
        <dbReference type="Rhea" id="RHEA:12292"/>
        <dbReference type="Rhea" id="RHEA-COMP:9669"/>
        <dbReference type="Rhea" id="RHEA-COMP:9703"/>
        <dbReference type="ChEBI" id="CHEBI:15378"/>
        <dbReference type="ChEBI" id="CHEBI:30616"/>
        <dbReference type="ChEBI" id="CHEBI:33019"/>
        <dbReference type="ChEBI" id="CHEBI:33384"/>
        <dbReference type="ChEBI" id="CHEBI:78442"/>
        <dbReference type="ChEBI" id="CHEBI:78533"/>
        <dbReference type="ChEBI" id="CHEBI:456215"/>
        <dbReference type="EC" id="6.1.1.11"/>
    </reaction>
</comment>
<dbReference type="InterPro" id="IPR015866">
    <property type="entry name" value="Ser-tRNA-synth_1_N"/>
</dbReference>
<comment type="catalytic activity">
    <reaction evidence="10 12">
        <text>tRNA(Sec) + L-serine + ATP = L-seryl-tRNA(Sec) + AMP + diphosphate + H(+)</text>
        <dbReference type="Rhea" id="RHEA:42580"/>
        <dbReference type="Rhea" id="RHEA-COMP:9742"/>
        <dbReference type="Rhea" id="RHEA-COMP:10128"/>
        <dbReference type="ChEBI" id="CHEBI:15378"/>
        <dbReference type="ChEBI" id="CHEBI:30616"/>
        <dbReference type="ChEBI" id="CHEBI:33019"/>
        <dbReference type="ChEBI" id="CHEBI:33384"/>
        <dbReference type="ChEBI" id="CHEBI:78442"/>
        <dbReference type="ChEBI" id="CHEBI:78533"/>
        <dbReference type="ChEBI" id="CHEBI:456215"/>
        <dbReference type="EC" id="6.1.1.11"/>
    </reaction>
</comment>
<feature type="binding site" evidence="12">
    <location>
        <begin position="226"/>
        <end position="228"/>
    </location>
    <ligand>
        <name>L-serine</name>
        <dbReference type="ChEBI" id="CHEBI:33384"/>
    </ligand>
</feature>
<dbReference type="EMBL" id="SOJT01000170">
    <property type="protein sequence ID" value="TET27745.1"/>
    <property type="molecule type" value="Genomic_DNA"/>
</dbReference>
<evidence type="ECO:0000256" key="6">
    <source>
        <dbReference type="ARBA" id="ARBA00022741"/>
    </source>
</evidence>
<evidence type="ECO:0000256" key="9">
    <source>
        <dbReference type="ARBA" id="ARBA00023146"/>
    </source>
</evidence>
<dbReference type="Gene3D" id="1.10.287.40">
    <property type="entry name" value="Serine-tRNA synthetase, tRNA binding domain"/>
    <property type="match status" value="1"/>
</dbReference>
<feature type="binding site" evidence="13">
    <location>
        <position position="226"/>
    </location>
    <ligand>
        <name>L-serine</name>
        <dbReference type="ChEBI" id="CHEBI:33384"/>
    </ligand>
</feature>
<comment type="caution">
    <text evidence="16">The sequence shown here is derived from an EMBL/GenBank/DDBJ whole genome shotgun (WGS) entry which is preliminary data.</text>
</comment>
<dbReference type="UniPathway" id="UPA00906">
    <property type="reaction ID" value="UER00895"/>
</dbReference>
<feature type="domain" description="Aminoacyl-transfer RNA synthetases class-II family profile" evidence="15">
    <location>
        <begin position="135"/>
        <end position="405"/>
    </location>
</feature>
<reference evidence="16 17" key="1">
    <citation type="submission" date="2019-03" db="EMBL/GenBank/DDBJ databases">
        <title>Metabolic potential of uncultured bacteria and archaea associated with petroleum seepage in deep-sea sediments.</title>
        <authorList>
            <person name="Dong X."/>
            <person name="Hubert C."/>
        </authorList>
    </citation>
    <scope>NUCLEOTIDE SEQUENCE [LARGE SCALE GENOMIC DNA]</scope>
    <source>
        <strain evidence="16">E44_bin3</strain>
    </source>
</reference>
<evidence type="ECO:0000313" key="16">
    <source>
        <dbReference type="EMBL" id="TET27745.1"/>
    </source>
</evidence>
<dbReference type="Gene3D" id="3.30.930.10">
    <property type="entry name" value="Bira Bifunctional Protein, Domain 2"/>
    <property type="match status" value="1"/>
</dbReference>
<evidence type="ECO:0000256" key="1">
    <source>
        <dbReference type="ARBA" id="ARBA00004496"/>
    </source>
</evidence>
<feature type="binding site" evidence="12 14">
    <location>
        <begin position="257"/>
        <end position="259"/>
    </location>
    <ligand>
        <name>ATP</name>
        <dbReference type="ChEBI" id="CHEBI:30616"/>
    </ligand>
</feature>
<dbReference type="PROSITE" id="PS50862">
    <property type="entry name" value="AA_TRNA_LIGASE_II"/>
    <property type="match status" value="1"/>
</dbReference>
<keyword evidence="8 12" id="KW-0648">Protein biosynthesis</keyword>
<dbReference type="PANTHER" id="PTHR43697:SF1">
    <property type="entry name" value="SERINE--TRNA LIGASE"/>
    <property type="match status" value="1"/>
</dbReference>
<dbReference type="SUPFAM" id="SSF46589">
    <property type="entry name" value="tRNA-binding arm"/>
    <property type="match status" value="1"/>
</dbReference>
<dbReference type="NCBIfam" id="TIGR00414">
    <property type="entry name" value="serS"/>
    <property type="match status" value="1"/>
</dbReference>
<dbReference type="PIRSF" id="PIRSF001529">
    <property type="entry name" value="Ser-tRNA-synth_IIa"/>
    <property type="match status" value="1"/>
</dbReference>
<comment type="subunit">
    <text evidence="12">Homodimer. The tRNA molecule binds across the dimer.</text>
</comment>
<dbReference type="InterPro" id="IPR010978">
    <property type="entry name" value="tRNA-bd_arm"/>
</dbReference>
<comment type="function">
    <text evidence="12">Catalyzes the attachment of serine to tRNA(Ser). Is also able to aminoacylate tRNA(Sec) with serine, to form the misacylated tRNA L-seryl-tRNA(Sec), which will be further converted into selenocysteinyl-tRNA(Sec).</text>
</comment>
<evidence type="ECO:0000256" key="2">
    <source>
        <dbReference type="ARBA" id="ARBA00005045"/>
    </source>
</evidence>
<dbReference type="AlphaFoldDB" id="A0A523TBR1"/>
<evidence type="ECO:0000313" key="17">
    <source>
        <dbReference type="Proteomes" id="UP000316517"/>
    </source>
</evidence>
<dbReference type="CDD" id="cd00770">
    <property type="entry name" value="SerRS_core"/>
    <property type="match status" value="1"/>
</dbReference>
<feature type="binding site" evidence="13">
    <location>
        <position position="378"/>
    </location>
    <ligand>
        <name>L-serine</name>
        <dbReference type="ChEBI" id="CHEBI:33384"/>
    </ligand>
</feature>
<dbReference type="GO" id="GO:0016260">
    <property type="term" value="P:selenocysteine biosynthetic process"/>
    <property type="evidence" value="ECO:0007669"/>
    <property type="project" value="UniProtKB-UniRule"/>
</dbReference>
<dbReference type="PANTHER" id="PTHR43697">
    <property type="entry name" value="SERYL-TRNA SYNTHETASE"/>
    <property type="match status" value="1"/>
</dbReference>
<dbReference type="InterPro" id="IPR033729">
    <property type="entry name" value="SerRS_core"/>
</dbReference>
<dbReference type="GO" id="GO:0005737">
    <property type="term" value="C:cytoplasm"/>
    <property type="evidence" value="ECO:0007669"/>
    <property type="project" value="UniProtKB-SubCell"/>
</dbReference>
<evidence type="ECO:0000256" key="11">
    <source>
        <dbReference type="ARBA" id="ARBA00048823"/>
    </source>
</evidence>
<sequence length="422" mass="49144">MLSAKWVRDNLDEVKATLRKRSIQVHLDGFLLADRKRRELIQRVDGLKHQQNIYSKKIGKLKSQGEDPGSLFQDIQKVSTEIKKWEIRRKELGAKSRDFLLRLPNRLHPGVPEGDVNVEVRHWGKLPQFDFPPRDHEEIGESLGVLDFKRAARMTGRGFVLYKGMGALLERALMNFMLDLHTQHGYQEILPPFMTNYAATMGTGQLPKFREELYRCEKEDYYLVPTAEVPVTNLHREEVLDEENLPLCYTAYTPCFRREAGAYGKKIRGIIRQHQFNKVELVKFTTPRTSYEELEKLLLDAEEVLKRLNLPYRVVKLCGDELGFAAAFGYDIEVWLPSQERFLEISTCSNFEDYQARRASIKYRDKEKKATHYVHTLNGSGLAIGRTVVAILENFQTQNQRVLIPEVLRPYMQGQEWIERKD</sequence>
<keyword evidence="6 12" id="KW-0547">Nucleotide-binding</keyword>
<feature type="binding site" evidence="13">
    <location>
        <position position="257"/>
    </location>
    <ligand>
        <name>L-serine</name>
        <dbReference type="ChEBI" id="CHEBI:33384"/>
    </ligand>
</feature>
<keyword evidence="9 12" id="KW-0030">Aminoacyl-tRNA synthetase</keyword>
<keyword evidence="5 12" id="KW-0436">Ligase</keyword>
<dbReference type="InterPro" id="IPR042103">
    <property type="entry name" value="SerRS_1_N_sf"/>
</dbReference>
<dbReference type="Pfam" id="PF00587">
    <property type="entry name" value="tRNA-synt_2b"/>
    <property type="match status" value="1"/>
</dbReference>
<evidence type="ECO:0000256" key="14">
    <source>
        <dbReference type="PIRSR" id="PIRSR001529-2"/>
    </source>
</evidence>
<dbReference type="SUPFAM" id="SSF55681">
    <property type="entry name" value="Class II aaRS and biotin synthetases"/>
    <property type="match status" value="1"/>
</dbReference>
<proteinExistence type="inferred from homology"/>
<dbReference type="Proteomes" id="UP000316517">
    <property type="component" value="Unassembled WGS sequence"/>
</dbReference>
<dbReference type="InterPro" id="IPR002314">
    <property type="entry name" value="aa-tRNA-synt_IIb"/>
</dbReference>
<comment type="subcellular location">
    <subcellularLocation>
        <location evidence="1 12">Cytoplasm</location>
    </subcellularLocation>
</comment>
<dbReference type="InterPro" id="IPR045864">
    <property type="entry name" value="aa-tRNA-synth_II/BPL/LPL"/>
</dbReference>
<protein>
    <recommendedName>
        <fullName evidence="12">Serine--tRNA ligase</fullName>
        <ecNumber evidence="12">6.1.1.11</ecNumber>
    </recommendedName>
    <alternativeName>
        <fullName evidence="12">Seryl-tRNA synthetase</fullName>
        <shortName evidence="12">SerRS</shortName>
    </alternativeName>
    <alternativeName>
        <fullName evidence="12">Seryl-tRNA(Ser/Sec) synthetase</fullName>
    </alternativeName>
</protein>
<dbReference type="InterPro" id="IPR006195">
    <property type="entry name" value="aa-tRNA-synth_II"/>
</dbReference>
<comment type="similarity">
    <text evidence="3 12">Belongs to the class-II aminoacyl-tRNA synthetase family. Type-1 seryl-tRNA synthetase subfamily.</text>
</comment>
<name>A0A523TBR1_UNCAE</name>